<dbReference type="InterPro" id="IPR008225">
    <property type="entry name" value="F420-0_g-glutamyl_ligase"/>
</dbReference>
<evidence type="ECO:0000256" key="9">
    <source>
        <dbReference type="ARBA" id="ARBA00023268"/>
    </source>
</evidence>
<dbReference type="FunFam" id="3.40.109.10:FF:000009">
    <property type="entry name" value="Coenzyme F420:L-glutamate ligase"/>
    <property type="match status" value="1"/>
</dbReference>
<gene>
    <name evidence="13" type="ORF">SAMN05216259_10615</name>
</gene>
<dbReference type="NCBIfam" id="TIGR03553">
    <property type="entry name" value="F420_FbiB_CTERM"/>
    <property type="match status" value="1"/>
</dbReference>
<dbReference type="InterPro" id="IPR029479">
    <property type="entry name" value="Nitroreductase"/>
</dbReference>
<feature type="domain" description="Coenzyme F420:L-glutamate ligase-like" evidence="12">
    <location>
        <begin position="22"/>
        <end position="213"/>
    </location>
</feature>
<keyword evidence="9" id="KW-0511">Multifunctional enzyme</keyword>
<dbReference type="GO" id="GO:0052618">
    <property type="term" value="F:coenzyme F420-0:L-glutamate ligase activity"/>
    <property type="evidence" value="ECO:0007669"/>
    <property type="project" value="TreeGrafter"/>
</dbReference>
<evidence type="ECO:0000256" key="10">
    <source>
        <dbReference type="SAM" id="MobiDB-lite"/>
    </source>
</evidence>
<dbReference type="InterPro" id="IPR002847">
    <property type="entry name" value="F420-0_gamma-glut_ligase-dom"/>
</dbReference>
<evidence type="ECO:0000256" key="7">
    <source>
        <dbReference type="ARBA" id="ARBA00023134"/>
    </source>
</evidence>
<evidence type="ECO:0000256" key="4">
    <source>
        <dbReference type="ARBA" id="ARBA00022842"/>
    </source>
</evidence>
<keyword evidence="5" id="KW-0630">Potassium</keyword>
<accession>A0A1H0ESU6</accession>
<dbReference type="GO" id="GO:0005525">
    <property type="term" value="F:GTP binding"/>
    <property type="evidence" value="ECO:0007669"/>
    <property type="project" value="UniProtKB-KW"/>
</dbReference>
<dbReference type="RefSeq" id="WP_093784834.1">
    <property type="nucleotide sequence ID" value="NZ_FNIE01000006.1"/>
</dbReference>
<evidence type="ECO:0000259" key="11">
    <source>
        <dbReference type="Pfam" id="PF00881"/>
    </source>
</evidence>
<keyword evidence="8" id="KW-0464">Manganese</keyword>
<keyword evidence="4" id="KW-0460">Magnesium</keyword>
<dbReference type="NCBIfam" id="NF009810">
    <property type="entry name" value="PRK13294.1"/>
    <property type="match status" value="2"/>
</dbReference>
<dbReference type="SUPFAM" id="SSF55469">
    <property type="entry name" value="FMN-dependent nitroreductase-like"/>
    <property type="match status" value="1"/>
</dbReference>
<reference evidence="13 14" key="1">
    <citation type="submission" date="2016-10" db="EMBL/GenBank/DDBJ databases">
        <authorList>
            <person name="de Groot N.N."/>
        </authorList>
    </citation>
    <scope>NUCLEOTIDE SEQUENCE [LARGE SCALE GENOMIC DNA]</scope>
    <source>
        <strain evidence="13 14">CGMCC 4.2022</strain>
    </source>
</reference>
<dbReference type="InterPro" id="IPR023661">
    <property type="entry name" value="FbiB"/>
</dbReference>
<dbReference type="PANTHER" id="PTHR47917:SF1">
    <property type="entry name" value="COENZYME F420:L-GLUTAMATE LIGASE"/>
    <property type="match status" value="1"/>
</dbReference>
<dbReference type="OrthoDB" id="9788295at2"/>
<keyword evidence="6" id="KW-0560">Oxidoreductase</keyword>
<evidence type="ECO:0000256" key="8">
    <source>
        <dbReference type="ARBA" id="ARBA00023211"/>
    </source>
</evidence>
<evidence type="ECO:0000256" key="1">
    <source>
        <dbReference type="ARBA" id="ARBA00022598"/>
    </source>
</evidence>
<evidence type="ECO:0000313" key="13">
    <source>
        <dbReference type="EMBL" id="SDN85359.1"/>
    </source>
</evidence>
<feature type="region of interest" description="Disordered" evidence="10">
    <location>
        <begin position="470"/>
        <end position="489"/>
    </location>
</feature>
<evidence type="ECO:0000313" key="14">
    <source>
        <dbReference type="Proteomes" id="UP000199341"/>
    </source>
</evidence>
<keyword evidence="1 13" id="KW-0436">Ligase</keyword>
<dbReference type="InterPro" id="IPR000415">
    <property type="entry name" value="Nitroreductase-like"/>
</dbReference>
<keyword evidence="2" id="KW-0479">Metal-binding</keyword>
<feature type="domain" description="Nitroreductase" evidence="11">
    <location>
        <begin position="301"/>
        <end position="469"/>
    </location>
</feature>
<evidence type="ECO:0000256" key="6">
    <source>
        <dbReference type="ARBA" id="ARBA00023002"/>
    </source>
</evidence>
<dbReference type="Gene3D" id="3.30.1330.100">
    <property type="entry name" value="CofE-like"/>
    <property type="match status" value="2"/>
</dbReference>
<keyword evidence="3" id="KW-0547">Nucleotide-binding</keyword>
<dbReference type="SUPFAM" id="SSF144010">
    <property type="entry name" value="CofE-like"/>
    <property type="match status" value="1"/>
</dbReference>
<protein>
    <submittedName>
        <fullName evidence="13">Coenzyme F420-0:L-glutamate ligase / coenzyme F420-1:gamma-L-glutamate ligase</fullName>
    </submittedName>
</protein>
<evidence type="ECO:0000256" key="5">
    <source>
        <dbReference type="ARBA" id="ARBA00022958"/>
    </source>
</evidence>
<evidence type="ECO:0000256" key="3">
    <source>
        <dbReference type="ARBA" id="ARBA00022741"/>
    </source>
</evidence>
<dbReference type="PANTHER" id="PTHR47917">
    <property type="match status" value="1"/>
</dbReference>
<dbReference type="GO" id="GO:0016491">
    <property type="term" value="F:oxidoreductase activity"/>
    <property type="evidence" value="ECO:0007669"/>
    <property type="project" value="UniProtKB-KW"/>
</dbReference>
<dbReference type="NCBIfam" id="TIGR01916">
    <property type="entry name" value="F420_cofE"/>
    <property type="match status" value="1"/>
</dbReference>
<dbReference type="HAMAP" id="MF_01259">
    <property type="entry name" value="F420_ligase_FbiB"/>
    <property type="match status" value="1"/>
</dbReference>
<organism evidence="13 14">
    <name type="scientific">Actinacidiphila guanduensis</name>
    <dbReference type="NCBI Taxonomy" id="310781"/>
    <lineage>
        <taxon>Bacteria</taxon>
        <taxon>Bacillati</taxon>
        <taxon>Actinomycetota</taxon>
        <taxon>Actinomycetes</taxon>
        <taxon>Kitasatosporales</taxon>
        <taxon>Streptomycetaceae</taxon>
        <taxon>Actinacidiphila</taxon>
    </lineage>
</organism>
<keyword evidence="14" id="KW-1185">Reference proteome</keyword>
<dbReference type="STRING" id="310781.SAMN05216259_10615"/>
<dbReference type="Pfam" id="PF00881">
    <property type="entry name" value="Nitroreductase"/>
    <property type="match status" value="1"/>
</dbReference>
<evidence type="ECO:0000259" key="12">
    <source>
        <dbReference type="Pfam" id="PF01996"/>
    </source>
</evidence>
<keyword evidence="7" id="KW-0342">GTP-binding</keyword>
<dbReference type="EMBL" id="FNIE01000006">
    <property type="protein sequence ID" value="SDN85359.1"/>
    <property type="molecule type" value="Genomic_DNA"/>
</dbReference>
<evidence type="ECO:0000256" key="2">
    <source>
        <dbReference type="ARBA" id="ARBA00022723"/>
    </source>
</evidence>
<name>A0A1H0ESU6_9ACTN</name>
<dbReference type="Proteomes" id="UP000199341">
    <property type="component" value="Unassembled WGS sequence"/>
</dbReference>
<proteinExistence type="inferred from homology"/>
<dbReference type="InterPro" id="IPR019943">
    <property type="entry name" value="F420_FbiB_C"/>
</dbReference>
<dbReference type="Pfam" id="PF01996">
    <property type="entry name" value="F420_ligase"/>
    <property type="match status" value="1"/>
</dbReference>
<dbReference type="UniPathway" id="UPA00071"/>
<dbReference type="AlphaFoldDB" id="A0A1H0ESU6"/>
<dbReference type="GO" id="GO:0046872">
    <property type="term" value="F:metal ion binding"/>
    <property type="evidence" value="ECO:0007669"/>
    <property type="project" value="UniProtKB-KW"/>
</dbReference>
<dbReference type="Gene3D" id="3.40.109.10">
    <property type="entry name" value="NADH Oxidase"/>
    <property type="match status" value="1"/>
</dbReference>
<sequence length="489" mass="51055">MTGRTGTAGQAPRYEVFGVAGIGEVQPGADIAKLIAATGVELADGDVVVVTSKIVSKAEGRMVRADDREAAIDAEAVRLVARRGTTRIVETRHGFVMAAAGVDASNTPAGTVLLLPEDPDGSARRIRQGLREAFGVRVGVLVTDTFGRPWREGLTDVAIGAAGVRVLDDLRGGVDSHGNPLNVTVTALADELAAAAELVKGKASGVPVAVVRGLADLVLNTPDTVADEASGALAADPVDAMAADGSGTQVAEQHARPATQEAGASVSPAADTGARALVRSAANDMFRLGTSEAVREAVSLRRTVREFTDAPVDPQAVRRAVALAVTAPAPHHTTPWRFVLLESPRVRERYLDAMRDAWAADLRGDGFSEASVAKRLRRGDVLRKAPYLAVPCLVAEGAHPYPDARRAAAEREMFLVSAGAGVQNFLVALAGEQLGSAWVSSSLFCRDVVREVLDLPESWDPLGTVAIGRAASAPGPRPERPAEPFLAVR</sequence>